<proteinExistence type="inferred from homology"/>
<dbReference type="NCBIfam" id="TIGR01951">
    <property type="entry name" value="nusB"/>
    <property type="match status" value="1"/>
</dbReference>
<keyword evidence="5" id="KW-0804">Transcription</keyword>
<dbReference type="GO" id="GO:0003723">
    <property type="term" value="F:RNA binding"/>
    <property type="evidence" value="ECO:0007669"/>
    <property type="project" value="UniProtKB-KW"/>
</dbReference>
<comment type="similarity">
    <text evidence="1">Belongs to the NusB family.</text>
</comment>
<evidence type="ECO:0000256" key="5">
    <source>
        <dbReference type="ARBA" id="ARBA00023163"/>
    </source>
</evidence>
<dbReference type="Pfam" id="PF01029">
    <property type="entry name" value="NusB"/>
    <property type="match status" value="1"/>
</dbReference>
<evidence type="ECO:0000256" key="4">
    <source>
        <dbReference type="ARBA" id="ARBA00023015"/>
    </source>
</evidence>
<organism evidence="7">
    <name type="scientific">bioreactor metagenome</name>
    <dbReference type="NCBI Taxonomy" id="1076179"/>
    <lineage>
        <taxon>unclassified sequences</taxon>
        <taxon>metagenomes</taxon>
        <taxon>ecological metagenomes</taxon>
    </lineage>
</organism>
<gene>
    <name evidence="7" type="primary">nusB_21</name>
    <name evidence="7" type="ORF">SDC9_118091</name>
</gene>
<dbReference type="Gene3D" id="1.10.940.10">
    <property type="entry name" value="NusB-like"/>
    <property type="match status" value="1"/>
</dbReference>
<dbReference type="InterPro" id="IPR011605">
    <property type="entry name" value="NusB_fam"/>
</dbReference>
<feature type="domain" description="NusB/RsmB/TIM44" evidence="6">
    <location>
        <begin position="2"/>
        <end position="77"/>
    </location>
</feature>
<dbReference type="AlphaFoldDB" id="A0A645C1C2"/>
<reference evidence="7" key="1">
    <citation type="submission" date="2019-08" db="EMBL/GenBank/DDBJ databases">
        <authorList>
            <person name="Kucharzyk K."/>
            <person name="Murdoch R.W."/>
            <person name="Higgins S."/>
            <person name="Loffler F."/>
        </authorList>
    </citation>
    <scope>NUCLEOTIDE SEQUENCE</scope>
</reference>
<comment type="caution">
    <text evidence="7">The sequence shown here is derived from an EMBL/GenBank/DDBJ whole genome shotgun (WGS) entry which is preliminary data.</text>
</comment>
<dbReference type="InterPro" id="IPR035926">
    <property type="entry name" value="NusB-like_sf"/>
</dbReference>
<evidence type="ECO:0000313" key="7">
    <source>
        <dbReference type="EMBL" id="MPM71128.1"/>
    </source>
</evidence>
<dbReference type="GO" id="GO:0005829">
    <property type="term" value="C:cytosol"/>
    <property type="evidence" value="ECO:0007669"/>
    <property type="project" value="TreeGrafter"/>
</dbReference>
<sequence>MEHKEEIDSLLDEFAKGWSVERMSKVDKAIMRLAVYEIKYAPGVPDGVAVNEAVELAKTYSSDEAPAFINGILGKIIESEENA</sequence>
<evidence type="ECO:0000256" key="1">
    <source>
        <dbReference type="ARBA" id="ARBA00005952"/>
    </source>
</evidence>
<name>A0A645C1C2_9ZZZZ</name>
<accession>A0A645C1C2</accession>
<dbReference type="SUPFAM" id="SSF48013">
    <property type="entry name" value="NusB-like"/>
    <property type="match status" value="1"/>
</dbReference>
<protein>
    <submittedName>
        <fullName evidence="7">Transcription antitermination protein NusB</fullName>
    </submittedName>
</protein>
<dbReference type="GO" id="GO:0031564">
    <property type="term" value="P:transcription antitermination"/>
    <property type="evidence" value="ECO:0007669"/>
    <property type="project" value="UniProtKB-KW"/>
</dbReference>
<dbReference type="InterPro" id="IPR006027">
    <property type="entry name" value="NusB_RsmB_TIM44"/>
</dbReference>
<dbReference type="PANTHER" id="PTHR11078:SF3">
    <property type="entry name" value="ANTITERMINATION NUSB DOMAIN-CONTAINING PROTEIN"/>
    <property type="match status" value="1"/>
</dbReference>
<evidence type="ECO:0000256" key="2">
    <source>
        <dbReference type="ARBA" id="ARBA00022814"/>
    </source>
</evidence>
<keyword evidence="3" id="KW-0694">RNA-binding</keyword>
<keyword evidence="2" id="KW-0889">Transcription antitermination</keyword>
<dbReference type="EMBL" id="VSSQ01023917">
    <property type="protein sequence ID" value="MPM71128.1"/>
    <property type="molecule type" value="Genomic_DNA"/>
</dbReference>
<evidence type="ECO:0000256" key="3">
    <source>
        <dbReference type="ARBA" id="ARBA00022884"/>
    </source>
</evidence>
<dbReference type="PANTHER" id="PTHR11078">
    <property type="entry name" value="N UTILIZATION SUBSTANCE PROTEIN B-RELATED"/>
    <property type="match status" value="1"/>
</dbReference>
<evidence type="ECO:0000259" key="6">
    <source>
        <dbReference type="Pfam" id="PF01029"/>
    </source>
</evidence>
<dbReference type="GO" id="GO:0006353">
    <property type="term" value="P:DNA-templated transcription termination"/>
    <property type="evidence" value="ECO:0007669"/>
    <property type="project" value="InterPro"/>
</dbReference>
<keyword evidence="4" id="KW-0805">Transcription regulation</keyword>